<evidence type="ECO:0000256" key="3">
    <source>
        <dbReference type="ARBA" id="ARBA00013085"/>
    </source>
</evidence>
<dbReference type="NCBIfam" id="TIGR01856">
    <property type="entry name" value="hisJ_fam"/>
    <property type="match status" value="1"/>
</dbReference>
<evidence type="ECO:0000256" key="4">
    <source>
        <dbReference type="ARBA" id="ARBA00022605"/>
    </source>
</evidence>
<organism evidence="11 12">
    <name type="scientific">Dorea phocaeensis</name>
    <dbReference type="NCBI Taxonomy" id="2040291"/>
    <lineage>
        <taxon>Bacteria</taxon>
        <taxon>Bacillati</taxon>
        <taxon>Bacillota</taxon>
        <taxon>Clostridia</taxon>
        <taxon>Lachnospirales</taxon>
        <taxon>Lachnospiraceae</taxon>
        <taxon>Dorea</taxon>
    </lineage>
</organism>
<sequence>MRADVHMHTNFSHDSEALPEEMIQGAIQKGLEMICITDHFDKDNMEWGAEDIFDPEAYFQVLRPLQEKYQGKIRVNIGVEIGMQPYLAPFYQEFVEKYPFDFVIGSVHSIWRRDIAAGSVFEGRTDEEVYRATLEETLEDVRLHESFDVLGHLDYMTRYGSAREQEYSYRRYQDLIDEILKTLISKGKGLELNTAGLKYGLPYAHPHQDVLRRYRELGGEILTVGADGHKPEHIAYDFDRGIEILRDCGFRYYTEFQDRKPVFRAL</sequence>
<dbReference type="GO" id="GO:0004401">
    <property type="term" value="F:histidinol-phosphatase activity"/>
    <property type="evidence" value="ECO:0007669"/>
    <property type="project" value="UniProtKB-UniRule"/>
</dbReference>
<evidence type="ECO:0000259" key="9">
    <source>
        <dbReference type="SMART" id="SM00481"/>
    </source>
</evidence>
<dbReference type="EMBL" id="JAAIUO010000001">
    <property type="protein sequence ID" value="NSK13598.1"/>
    <property type="molecule type" value="Genomic_DNA"/>
</dbReference>
<dbReference type="RefSeq" id="WP_173814203.1">
    <property type="nucleotide sequence ID" value="NZ_JAAITX010000001.1"/>
</dbReference>
<evidence type="ECO:0000256" key="7">
    <source>
        <dbReference type="ARBA" id="ARBA00049158"/>
    </source>
</evidence>
<keyword evidence="4 8" id="KW-0028">Amino-acid biosynthesis</keyword>
<name>A0A850HJV5_9FIRM</name>
<evidence type="ECO:0000256" key="5">
    <source>
        <dbReference type="ARBA" id="ARBA00022801"/>
    </source>
</evidence>
<dbReference type="EMBL" id="JAAITX010000001">
    <property type="protein sequence ID" value="NVH57273.1"/>
    <property type="molecule type" value="Genomic_DNA"/>
</dbReference>
<dbReference type="PANTHER" id="PTHR21039:SF0">
    <property type="entry name" value="HISTIDINOL-PHOSPHATASE"/>
    <property type="match status" value="1"/>
</dbReference>
<accession>A0A850HJV5</accession>
<dbReference type="InterPro" id="IPR004013">
    <property type="entry name" value="PHP_dom"/>
</dbReference>
<dbReference type="GO" id="GO:0005737">
    <property type="term" value="C:cytoplasm"/>
    <property type="evidence" value="ECO:0007669"/>
    <property type="project" value="TreeGrafter"/>
</dbReference>
<dbReference type="UniPathway" id="UPA00031">
    <property type="reaction ID" value="UER00013"/>
</dbReference>
<dbReference type="Pfam" id="PF02811">
    <property type="entry name" value="PHP"/>
    <property type="match status" value="1"/>
</dbReference>
<reference evidence="11" key="2">
    <citation type="submission" date="2020-02" db="EMBL/GenBank/DDBJ databases">
        <authorList>
            <person name="Littmann E."/>
            <person name="Sorbara M."/>
        </authorList>
    </citation>
    <scope>NUCLEOTIDE SEQUENCE</scope>
    <source>
        <strain evidence="11">MSK.17.11</strain>
        <strain evidence="10">MSK.17.38</strain>
    </source>
</reference>
<keyword evidence="12" id="KW-1185">Reference proteome</keyword>
<dbReference type="Proteomes" id="UP000701680">
    <property type="component" value="Unassembled WGS sequence"/>
</dbReference>
<evidence type="ECO:0000313" key="10">
    <source>
        <dbReference type="EMBL" id="NSK13598.1"/>
    </source>
</evidence>
<evidence type="ECO:0000256" key="8">
    <source>
        <dbReference type="RuleBase" id="RU366003"/>
    </source>
</evidence>
<dbReference type="SMART" id="SM00481">
    <property type="entry name" value="POLIIIAc"/>
    <property type="match status" value="1"/>
</dbReference>
<feature type="domain" description="Polymerase/histidinol phosphatase N-terminal" evidence="9">
    <location>
        <begin position="3"/>
        <end position="85"/>
    </location>
</feature>
<comment type="pathway">
    <text evidence="1 8">Amino-acid biosynthesis; L-histidine biosynthesis; L-histidine from 5-phospho-alpha-D-ribose 1-diphosphate: step 8/9.</text>
</comment>
<evidence type="ECO:0000313" key="12">
    <source>
        <dbReference type="Proteomes" id="UP000528555"/>
    </source>
</evidence>
<dbReference type="InterPro" id="IPR016195">
    <property type="entry name" value="Pol/histidinol_Pase-like"/>
</dbReference>
<keyword evidence="6 8" id="KW-0368">Histidine biosynthesis</keyword>
<dbReference type="GO" id="GO:0000105">
    <property type="term" value="P:L-histidine biosynthetic process"/>
    <property type="evidence" value="ECO:0007669"/>
    <property type="project" value="UniProtKB-UniRule"/>
</dbReference>
<gene>
    <name evidence="11" type="ORF">G5A66_01150</name>
    <name evidence="10" type="ORF">G5A75_01660</name>
</gene>
<dbReference type="Gene3D" id="3.20.20.140">
    <property type="entry name" value="Metal-dependent hydrolases"/>
    <property type="match status" value="1"/>
</dbReference>
<dbReference type="InterPro" id="IPR010140">
    <property type="entry name" value="Histidinol_P_phosphatase_HisJ"/>
</dbReference>
<protein>
    <recommendedName>
        <fullName evidence="3 8">Histidinol-phosphatase</fullName>
        <shortName evidence="8">HolPase</shortName>
        <ecNumber evidence="3 8">3.1.3.15</ecNumber>
    </recommendedName>
</protein>
<evidence type="ECO:0000256" key="2">
    <source>
        <dbReference type="ARBA" id="ARBA00009152"/>
    </source>
</evidence>
<proteinExistence type="inferred from homology"/>
<comment type="catalytic activity">
    <reaction evidence="7 8">
        <text>L-histidinol phosphate + H2O = L-histidinol + phosphate</text>
        <dbReference type="Rhea" id="RHEA:14465"/>
        <dbReference type="ChEBI" id="CHEBI:15377"/>
        <dbReference type="ChEBI" id="CHEBI:43474"/>
        <dbReference type="ChEBI" id="CHEBI:57699"/>
        <dbReference type="ChEBI" id="CHEBI:57980"/>
        <dbReference type="EC" id="3.1.3.15"/>
    </reaction>
</comment>
<comment type="caution">
    <text evidence="11">The sequence shown here is derived from an EMBL/GenBank/DDBJ whole genome shotgun (WGS) entry which is preliminary data.</text>
</comment>
<dbReference type="InterPro" id="IPR003141">
    <property type="entry name" value="Pol/His_phosphatase_N"/>
</dbReference>
<evidence type="ECO:0000313" key="13">
    <source>
        <dbReference type="Proteomes" id="UP000701680"/>
    </source>
</evidence>
<reference evidence="12 13" key="1">
    <citation type="journal article" date="2020" name="Cell Host Microbe">
        <title>Functional and Genomic Variation between Human-Derived Isolates of Lachnospiraceae Reveals Inter- and Intra-Species Diversity.</title>
        <authorList>
            <person name="Sorbara M.T."/>
            <person name="Littmann E.R."/>
            <person name="Fontana E."/>
            <person name="Moody T.U."/>
            <person name="Kohout C.E."/>
            <person name="Gjonbalaj M."/>
            <person name="Eaton V."/>
            <person name="Seok R."/>
            <person name="Leiner I.M."/>
            <person name="Pamer E.G."/>
        </authorList>
    </citation>
    <scope>NUCLEOTIDE SEQUENCE [LARGE SCALE GENOMIC DNA]</scope>
    <source>
        <strain evidence="11 12">MSK.17.11</strain>
        <strain evidence="10 13">MSK.17.38</strain>
    </source>
</reference>
<dbReference type="Proteomes" id="UP000528555">
    <property type="component" value="Unassembled WGS sequence"/>
</dbReference>
<evidence type="ECO:0000256" key="6">
    <source>
        <dbReference type="ARBA" id="ARBA00023102"/>
    </source>
</evidence>
<dbReference type="AlphaFoldDB" id="A0A850HJV5"/>
<evidence type="ECO:0000313" key="11">
    <source>
        <dbReference type="EMBL" id="NVH57273.1"/>
    </source>
</evidence>
<dbReference type="PANTHER" id="PTHR21039">
    <property type="entry name" value="HISTIDINOL PHOSPHATASE-RELATED"/>
    <property type="match status" value="1"/>
</dbReference>
<dbReference type="SUPFAM" id="SSF89550">
    <property type="entry name" value="PHP domain-like"/>
    <property type="match status" value="1"/>
</dbReference>
<keyword evidence="5 8" id="KW-0378">Hydrolase</keyword>
<evidence type="ECO:0000256" key="1">
    <source>
        <dbReference type="ARBA" id="ARBA00004970"/>
    </source>
</evidence>
<comment type="similarity">
    <text evidence="2 8">Belongs to the PHP hydrolase family. HisK subfamily.</text>
</comment>
<dbReference type="EC" id="3.1.3.15" evidence="3 8"/>